<feature type="chain" id="PRO_5045035666" evidence="1">
    <location>
        <begin position="20"/>
        <end position="82"/>
    </location>
</feature>
<proteinExistence type="predicted"/>
<dbReference type="Proteomes" id="UP001317629">
    <property type="component" value="Chromosome"/>
</dbReference>
<keyword evidence="3" id="KW-1185">Reference proteome</keyword>
<evidence type="ECO:0000313" key="2">
    <source>
        <dbReference type="EMBL" id="BDV33095.1"/>
    </source>
</evidence>
<accession>A0ABM8E5E0</accession>
<protein>
    <submittedName>
        <fullName evidence="2">Uncharacterized protein</fullName>
    </submittedName>
</protein>
<dbReference type="RefSeq" id="WP_281930399.1">
    <property type="nucleotide sequence ID" value="NZ_AP027142.1"/>
</dbReference>
<sequence length="82" mass="8510">MSLRLVALLVVFIVPAAVAQTPPAAPDTAAPSHATQKPVPVFGDDHPECGEWSDGCIVCTREGCSLPGIACVPKDPACRKTK</sequence>
<keyword evidence="1" id="KW-0732">Signal</keyword>
<organism evidence="2 3">
    <name type="scientific">Methylocystis iwaonis</name>
    <dbReference type="NCBI Taxonomy" id="2885079"/>
    <lineage>
        <taxon>Bacteria</taxon>
        <taxon>Pseudomonadati</taxon>
        <taxon>Pseudomonadota</taxon>
        <taxon>Alphaproteobacteria</taxon>
        <taxon>Hyphomicrobiales</taxon>
        <taxon>Methylocystaceae</taxon>
        <taxon>Methylocystis</taxon>
    </lineage>
</organism>
<evidence type="ECO:0000313" key="3">
    <source>
        <dbReference type="Proteomes" id="UP001317629"/>
    </source>
</evidence>
<dbReference type="EMBL" id="AP027142">
    <property type="protein sequence ID" value="BDV33095.1"/>
    <property type="molecule type" value="Genomic_DNA"/>
</dbReference>
<gene>
    <name evidence="2" type="ORF">SS37A_06240</name>
</gene>
<name>A0ABM8E5E0_9HYPH</name>
<evidence type="ECO:0000256" key="1">
    <source>
        <dbReference type="SAM" id="SignalP"/>
    </source>
</evidence>
<feature type="signal peptide" evidence="1">
    <location>
        <begin position="1"/>
        <end position="19"/>
    </location>
</feature>
<reference evidence="2 3" key="1">
    <citation type="journal article" date="2023" name="Int. J. Syst. Evol. Microbiol.">
        <title>Methylocystis iwaonis sp. nov., a type II methane-oxidizing bacterium from surface soil of a rice paddy field in Japan, and emended description of the genus Methylocystis (ex Whittenbury et al. 1970) Bowman et al. 1993.</title>
        <authorList>
            <person name="Kaise H."/>
            <person name="Sawadogo J.B."/>
            <person name="Alam M.S."/>
            <person name="Ueno C."/>
            <person name="Dianou D."/>
            <person name="Shinjo R."/>
            <person name="Asakawa S."/>
        </authorList>
    </citation>
    <scope>NUCLEOTIDE SEQUENCE [LARGE SCALE GENOMIC DNA]</scope>
    <source>
        <strain evidence="2 3">SS37A-Re</strain>
    </source>
</reference>